<name>A0A4Z0PSJ8_9BACT</name>
<keyword evidence="2" id="KW-0472">Membrane</keyword>
<keyword evidence="4" id="KW-1185">Reference proteome</keyword>
<feature type="compositionally biased region" description="Polar residues" evidence="1">
    <location>
        <begin position="163"/>
        <end position="178"/>
    </location>
</feature>
<organism evidence="3 4">
    <name type="scientific">Hymenobacter elongatus</name>
    <dbReference type="NCBI Taxonomy" id="877208"/>
    <lineage>
        <taxon>Bacteria</taxon>
        <taxon>Pseudomonadati</taxon>
        <taxon>Bacteroidota</taxon>
        <taxon>Cytophagia</taxon>
        <taxon>Cytophagales</taxon>
        <taxon>Hymenobacteraceae</taxon>
        <taxon>Hymenobacter</taxon>
    </lineage>
</organism>
<feature type="compositionally biased region" description="Pro residues" evidence="1">
    <location>
        <begin position="66"/>
        <end position="86"/>
    </location>
</feature>
<sequence length="370" mass="39910">MEKDPSPLDTLRQLKEWLDAGTITPAEFETLKRKLLFSEQTPPVVAAPSAPAIPEATASAPVEDPMLPPILPRPTPPAPAWVPPAAPSDTFSHPRESGRPDASPSAAAGAYEAAETVPQEEEDAVYVAPARSPLSTILIVGGILALLALIAYLTLGNRESEHLSSATRTEQDSLSTTPEVGPQAETIELPPATAPETVRVAPALPPAAAPVSDSASATPAPAPASEPVVTPAETPADDSAIRTRIENTLQAYYEDLKTAPFSATQHFSPIVERFYTLQNTTPAAISEELGRSHFPEFLEASTQIEPGSLQIGDVANDGSRMVNFLEKSQAFRQSQQKHQQTRAQVRVRFDRNYKIKYLRQERLLENTFTD</sequence>
<feature type="region of interest" description="Disordered" evidence="1">
    <location>
        <begin position="206"/>
        <end position="240"/>
    </location>
</feature>
<comment type="caution">
    <text evidence="3">The sequence shown here is derived from an EMBL/GenBank/DDBJ whole genome shotgun (WGS) entry which is preliminary data.</text>
</comment>
<keyword evidence="2" id="KW-1133">Transmembrane helix</keyword>
<proteinExistence type="predicted"/>
<dbReference type="OrthoDB" id="876729at2"/>
<dbReference type="EMBL" id="SRLD01000002">
    <property type="protein sequence ID" value="TGE19833.1"/>
    <property type="molecule type" value="Genomic_DNA"/>
</dbReference>
<feature type="transmembrane region" description="Helical" evidence="2">
    <location>
        <begin position="134"/>
        <end position="155"/>
    </location>
</feature>
<feature type="region of interest" description="Disordered" evidence="1">
    <location>
        <begin position="163"/>
        <end position="192"/>
    </location>
</feature>
<feature type="compositionally biased region" description="Low complexity" evidence="1">
    <location>
        <begin position="209"/>
        <end position="232"/>
    </location>
</feature>
<gene>
    <name evidence="3" type="ORF">E5J99_01655</name>
</gene>
<evidence type="ECO:0000313" key="4">
    <source>
        <dbReference type="Proteomes" id="UP000297739"/>
    </source>
</evidence>
<dbReference type="RefSeq" id="WP_135495981.1">
    <property type="nucleotide sequence ID" value="NZ_SRLD01000002.1"/>
</dbReference>
<feature type="region of interest" description="Disordered" evidence="1">
    <location>
        <begin position="55"/>
        <end position="113"/>
    </location>
</feature>
<feature type="compositionally biased region" description="Low complexity" evidence="1">
    <location>
        <begin position="102"/>
        <end position="113"/>
    </location>
</feature>
<keyword evidence="2" id="KW-0812">Transmembrane</keyword>
<protein>
    <submittedName>
        <fullName evidence="3">SHOCT domain-containing protein</fullName>
    </submittedName>
</protein>
<evidence type="ECO:0000313" key="3">
    <source>
        <dbReference type="EMBL" id="TGE19833.1"/>
    </source>
</evidence>
<reference evidence="3 4" key="1">
    <citation type="submission" date="2019-04" db="EMBL/GenBank/DDBJ databases">
        <authorList>
            <person name="Feng G."/>
            <person name="Zhang J."/>
            <person name="Zhu H."/>
        </authorList>
    </citation>
    <scope>NUCLEOTIDE SEQUENCE [LARGE SCALE GENOMIC DNA]</scope>
    <source>
        <strain evidence="3 4">JCM 17223</strain>
    </source>
</reference>
<accession>A0A4Z0PSJ8</accession>
<dbReference type="AlphaFoldDB" id="A0A4Z0PSJ8"/>
<evidence type="ECO:0000256" key="1">
    <source>
        <dbReference type="SAM" id="MobiDB-lite"/>
    </source>
</evidence>
<evidence type="ECO:0000256" key="2">
    <source>
        <dbReference type="SAM" id="Phobius"/>
    </source>
</evidence>
<dbReference type="Proteomes" id="UP000297739">
    <property type="component" value="Unassembled WGS sequence"/>
</dbReference>